<evidence type="ECO:0000313" key="2">
    <source>
        <dbReference type="Proteomes" id="UP000831796"/>
    </source>
</evidence>
<reference evidence="1" key="1">
    <citation type="submission" date="2022-04" db="EMBL/GenBank/DDBJ databases">
        <title>Hymenobacter sp. isolated from the air.</title>
        <authorList>
            <person name="Won M."/>
            <person name="Lee C.-M."/>
            <person name="Woen H.-Y."/>
            <person name="Kwon S.-W."/>
        </authorList>
    </citation>
    <scope>NUCLEOTIDE SEQUENCE</scope>
    <source>
        <strain evidence="1">5116S-3</strain>
    </source>
</reference>
<dbReference type="RefSeq" id="WP_244676806.1">
    <property type="nucleotide sequence ID" value="NZ_CP095046.1"/>
</dbReference>
<proteinExistence type="predicted"/>
<dbReference type="AlphaFoldDB" id="A0A8T9Q8J5"/>
<dbReference type="KEGG" id="hcu:MUN79_05810"/>
<evidence type="ECO:0000313" key="1">
    <source>
        <dbReference type="EMBL" id="UOQ73455.1"/>
    </source>
</evidence>
<gene>
    <name evidence="1" type="ORF">MUN79_05810</name>
</gene>
<dbReference type="Proteomes" id="UP000831796">
    <property type="component" value="Chromosome"/>
</dbReference>
<organism evidence="1 2">
    <name type="scientific">Hymenobacter cellulosilyticus</name>
    <dbReference type="NCBI Taxonomy" id="2932248"/>
    <lineage>
        <taxon>Bacteria</taxon>
        <taxon>Pseudomonadati</taxon>
        <taxon>Bacteroidota</taxon>
        <taxon>Cytophagia</taxon>
        <taxon>Cytophagales</taxon>
        <taxon>Hymenobacteraceae</taxon>
        <taxon>Hymenobacter</taxon>
    </lineage>
</organism>
<name>A0A8T9Q8J5_9BACT</name>
<sequence>MRATGTSPAGTPAFNFTSSFDTQPDLYYYSMCGRSGKFFHTQEGNTHPVPYEPITIERQNGYTIVDEKGNRFYFQEQEVATTYIIRYGGHSTPQDEYTPEPRSFICRESRRLTTRASR</sequence>
<accession>A0A8T9Q8J5</accession>
<keyword evidence="2" id="KW-1185">Reference proteome</keyword>
<protein>
    <submittedName>
        <fullName evidence="1">Uncharacterized protein</fullName>
    </submittedName>
</protein>
<dbReference type="EMBL" id="CP095046">
    <property type="protein sequence ID" value="UOQ73455.1"/>
    <property type="molecule type" value="Genomic_DNA"/>
</dbReference>